<feature type="domain" description="Plant heme peroxidase family profile" evidence="10">
    <location>
        <begin position="464"/>
        <end position="583"/>
    </location>
</feature>
<dbReference type="Proteomes" id="UP001165060">
    <property type="component" value="Unassembled WGS sequence"/>
</dbReference>
<keyword evidence="4" id="KW-0479">Metal-binding</keyword>
<dbReference type="PANTHER" id="PTHR30555">
    <property type="entry name" value="HYDROPEROXIDASE I, BIFUNCTIONAL CATALASE-PEROXIDASE"/>
    <property type="match status" value="1"/>
</dbReference>
<keyword evidence="12" id="KW-1185">Reference proteome</keyword>
<sequence>MKLALALTLLPLASGACPYLEAGGDPSTGSPHSLEARANFAAAVDEIDFAEVMADLKSRFVTSDPAWPADYGTYAPFFIRLAWHCSGSYRTSDGRGGCDGGRQRFDPERSWDNNTNLDKARGLLWDIKQKHGPGLSWGDLFVLAGTTAIESMGGPVLGFCAGRMDDADGSDSIPLGPNAEQQALAPCEVNGECEEPLGSTTVGLIYVNPEGPMGKPDPVVSGGQVRDTFLRMAMNDTETVALIGGGHAFGKTHGACPDGPGESPAENPTHPWAGNCGTGVGVDAFTSGFEGPWTTDPTSWDNEYFTNLLNYDWDVAKGPGGHYQWSANSTTAADSPVAPTADLADTQPIMMLTSDISLINDPDYKEIVADYAANPSNFDDAFAHAWYKLVSRDMGPITRCKGGEVPDAQPFQYPLPPTPAASSLPPVADVMSALKSHLSASPSSVPAFASLAFSCASTFRRTDFLGGCDGARVRMEPERSFPGNEGAEEVLRELEEIRSEFPNLSVADIIVLGGNAAIEAAGGDVGTVCIGRTDAPDGDLGSEYLFPRIAGNEDIDIAHLYDSIDLLGLTKMEFVALSGGHDLAQEGAWAVNPAKLSVGYFDRLLNLEWDGEAAPYTAVGADNEKLFATEVDMLVRVDAQLQAAAQALLQDEDLFKQQFGKAWGKLMQNDLFFSNEERAELCA</sequence>
<evidence type="ECO:0000256" key="5">
    <source>
        <dbReference type="ARBA" id="ARBA00023002"/>
    </source>
</evidence>
<dbReference type="SUPFAM" id="SSF48113">
    <property type="entry name" value="Heme-dependent peroxidases"/>
    <property type="match status" value="2"/>
</dbReference>
<dbReference type="PANTHER" id="PTHR30555:SF0">
    <property type="entry name" value="CATALASE-PEROXIDASE"/>
    <property type="match status" value="1"/>
</dbReference>
<evidence type="ECO:0000256" key="1">
    <source>
        <dbReference type="ARBA" id="ARBA00001970"/>
    </source>
</evidence>
<protein>
    <recommendedName>
        <fullName evidence="10">Plant heme peroxidase family profile domain-containing protein</fullName>
    </recommendedName>
</protein>
<keyword evidence="6" id="KW-0408">Iron</keyword>
<evidence type="ECO:0000313" key="11">
    <source>
        <dbReference type="EMBL" id="GMI42070.1"/>
    </source>
</evidence>
<dbReference type="InterPro" id="IPR002016">
    <property type="entry name" value="Haem_peroxidase"/>
</dbReference>
<dbReference type="PROSITE" id="PS00436">
    <property type="entry name" value="PEROXIDASE_2"/>
    <property type="match status" value="1"/>
</dbReference>
<keyword evidence="3" id="KW-0349">Heme</keyword>
<keyword evidence="2" id="KW-0575">Peroxidase</keyword>
<feature type="signal peptide" evidence="9">
    <location>
        <begin position="1"/>
        <end position="15"/>
    </location>
</feature>
<dbReference type="PROSITE" id="PS51257">
    <property type="entry name" value="PROKAR_LIPOPROTEIN"/>
    <property type="match status" value="1"/>
</dbReference>
<dbReference type="EMBL" id="BRYB01002262">
    <property type="protein sequence ID" value="GMI42070.1"/>
    <property type="molecule type" value="Genomic_DNA"/>
</dbReference>
<proteinExistence type="predicted"/>
<evidence type="ECO:0000313" key="12">
    <source>
        <dbReference type="Proteomes" id="UP001165060"/>
    </source>
</evidence>
<name>A0ABQ6N6M1_9STRA</name>
<dbReference type="PRINTS" id="PR00458">
    <property type="entry name" value="PEROXIDASE"/>
</dbReference>
<dbReference type="Pfam" id="PF00141">
    <property type="entry name" value="peroxidase"/>
    <property type="match status" value="2"/>
</dbReference>
<gene>
    <name evidence="11" type="ORF">TeGR_g14362</name>
</gene>
<dbReference type="Gene3D" id="1.10.520.10">
    <property type="match status" value="2"/>
</dbReference>
<dbReference type="PRINTS" id="PR00460">
    <property type="entry name" value="BPEROXIDASE"/>
</dbReference>
<reference evidence="11 12" key="1">
    <citation type="journal article" date="2023" name="Commun. Biol.">
        <title>Genome analysis of Parmales, the sister group of diatoms, reveals the evolutionary specialization of diatoms from phago-mixotrophs to photoautotrophs.</title>
        <authorList>
            <person name="Ban H."/>
            <person name="Sato S."/>
            <person name="Yoshikawa S."/>
            <person name="Yamada K."/>
            <person name="Nakamura Y."/>
            <person name="Ichinomiya M."/>
            <person name="Sato N."/>
            <person name="Blanc-Mathieu R."/>
            <person name="Endo H."/>
            <person name="Kuwata A."/>
            <person name="Ogata H."/>
        </authorList>
    </citation>
    <scope>NUCLEOTIDE SEQUENCE [LARGE SCALE GENOMIC DNA]</scope>
</reference>
<comment type="caution">
    <text evidence="11">The sequence shown here is derived from an EMBL/GenBank/DDBJ whole genome shotgun (WGS) entry which is preliminary data.</text>
</comment>
<keyword evidence="7" id="KW-0376">Hydrogen peroxide</keyword>
<evidence type="ECO:0000256" key="6">
    <source>
        <dbReference type="ARBA" id="ARBA00023004"/>
    </source>
</evidence>
<comment type="catalytic activity">
    <reaction evidence="8">
        <text>2 H2O2 = O2 + 2 H2O</text>
        <dbReference type="Rhea" id="RHEA:20309"/>
        <dbReference type="ChEBI" id="CHEBI:15377"/>
        <dbReference type="ChEBI" id="CHEBI:15379"/>
        <dbReference type="ChEBI" id="CHEBI:16240"/>
        <dbReference type="EC" id="1.11.1.21"/>
    </reaction>
</comment>
<dbReference type="InterPro" id="IPR019794">
    <property type="entry name" value="Peroxidases_AS"/>
</dbReference>
<feature type="domain" description="Plant heme peroxidase family profile" evidence="10">
    <location>
        <begin position="85"/>
        <end position="405"/>
    </location>
</feature>
<dbReference type="PROSITE" id="PS50873">
    <property type="entry name" value="PEROXIDASE_4"/>
    <property type="match status" value="2"/>
</dbReference>
<dbReference type="InterPro" id="IPR010255">
    <property type="entry name" value="Haem_peroxidase_sf"/>
</dbReference>
<evidence type="ECO:0000256" key="7">
    <source>
        <dbReference type="ARBA" id="ARBA00023324"/>
    </source>
</evidence>
<dbReference type="Gene3D" id="1.10.420.10">
    <property type="entry name" value="Peroxidase, domain 2"/>
    <property type="match status" value="2"/>
</dbReference>
<organism evidence="11 12">
    <name type="scientific">Tetraparma gracilis</name>
    <dbReference type="NCBI Taxonomy" id="2962635"/>
    <lineage>
        <taxon>Eukaryota</taxon>
        <taxon>Sar</taxon>
        <taxon>Stramenopiles</taxon>
        <taxon>Ochrophyta</taxon>
        <taxon>Bolidophyceae</taxon>
        <taxon>Parmales</taxon>
        <taxon>Triparmaceae</taxon>
        <taxon>Tetraparma</taxon>
    </lineage>
</organism>
<dbReference type="CDD" id="cd00314">
    <property type="entry name" value="plant_peroxidase_like"/>
    <property type="match status" value="1"/>
</dbReference>
<accession>A0ABQ6N6M1</accession>
<comment type="cofactor">
    <cofactor evidence="1">
        <name>heme b</name>
        <dbReference type="ChEBI" id="CHEBI:60344"/>
    </cofactor>
</comment>
<evidence type="ECO:0000256" key="9">
    <source>
        <dbReference type="SAM" id="SignalP"/>
    </source>
</evidence>
<dbReference type="InterPro" id="IPR000763">
    <property type="entry name" value="Catalase_peroxidase"/>
</dbReference>
<evidence type="ECO:0000259" key="10">
    <source>
        <dbReference type="PROSITE" id="PS50873"/>
    </source>
</evidence>
<keyword evidence="5" id="KW-0560">Oxidoreductase</keyword>
<dbReference type="PROSITE" id="PS00435">
    <property type="entry name" value="PEROXIDASE_1"/>
    <property type="match status" value="1"/>
</dbReference>
<feature type="chain" id="PRO_5045788232" description="Plant heme peroxidase family profile domain-containing protein" evidence="9">
    <location>
        <begin position="16"/>
        <end position="683"/>
    </location>
</feature>
<keyword evidence="9" id="KW-0732">Signal</keyword>
<dbReference type="InterPro" id="IPR019793">
    <property type="entry name" value="Peroxidases_heam-ligand_BS"/>
</dbReference>
<evidence type="ECO:0000256" key="2">
    <source>
        <dbReference type="ARBA" id="ARBA00022559"/>
    </source>
</evidence>
<evidence type="ECO:0000256" key="3">
    <source>
        <dbReference type="ARBA" id="ARBA00022617"/>
    </source>
</evidence>
<evidence type="ECO:0000256" key="4">
    <source>
        <dbReference type="ARBA" id="ARBA00022723"/>
    </source>
</evidence>
<evidence type="ECO:0000256" key="8">
    <source>
        <dbReference type="ARBA" id="ARBA00049145"/>
    </source>
</evidence>